<keyword evidence="2" id="KW-1133">Transmembrane helix</keyword>
<evidence type="ECO:0000313" key="3">
    <source>
        <dbReference type="EMBL" id="KAG2495392.1"/>
    </source>
</evidence>
<proteinExistence type="predicted"/>
<keyword evidence="4" id="KW-1185">Reference proteome</keyword>
<feature type="transmembrane region" description="Helical" evidence="2">
    <location>
        <begin position="459"/>
        <end position="480"/>
    </location>
</feature>
<evidence type="ECO:0000256" key="2">
    <source>
        <dbReference type="SAM" id="Phobius"/>
    </source>
</evidence>
<dbReference type="EMBL" id="JAEHOE010000025">
    <property type="protein sequence ID" value="KAG2495392.1"/>
    <property type="molecule type" value="Genomic_DNA"/>
</dbReference>
<organism evidence="3 4">
    <name type="scientific">Edaphochlamys debaryana</name>
    <dbReference type="NCBI Taxonomy" id="47281"/>
    <lineage>
        <taxon>Eukaryota</taxon>
        <taxon>Viridiplantae</taxon>
        <taxon>Chlorophyta</taxon>
        <taxon>core chlorophytes</taxon>
        <taxon>Chlorophyceae</taxon>
        <taxon>CS clade</taxon>
        <taxon>Chlamydomonadales</taxon>
        <taxon>Chlamydomonadales incertae sedis</taxon>
        <taxon>Edaphochlamys</taxon>
    </lineage>
</organism>
<keyword evidence="2" id="KW-0472">Membrane</keyword>
<gene>
    <name evidence="3" type="ORF">HYH03_006659</name>
</gene>
<keyword evidence="2" id="KW-0812">Transmembrane</keyword>
<feature type="compositionally biased region" description="Low complexity" evidence="1">
    <location>
        <begin position="341"/>
        <end position="350"/>
    </location>
</feature>
<sequence>MDRSCTEEGGGSVRLVGAYVRAGCVELLMVLEAEQAADNQGADNASDSSREWRLPPWDEVLEALGLQPPEGGAGGGEGARGPALHMAQLPLAAPRSGAGSAQEAPTVLRLTPRVLLLPSAAGPGAGGATLEAEVRLPAGAELEVLVRAGNEYLPCRLQRLPLQGERGMDESAVLGGRGGAEVDAWAYALQLPRLPEAPGTLLVEFRCSGCPPGCPRALLPVLLTDDAALASELSSCGLLADPDCFDLLMDLGTLAAAAGARLPGDQRVAASVGPALAEFLGAAGLQAAEAHVRRAMAALQRPADAQAGASTSGSSAAAAATCAAGPMSSGDVEETPRADQRAAAAAQGRAQAEERPLLSVLPRVMGLEAVPAAQVPLLRAEKRAWILSQAVPFQAVEGMAFLVMACRAAAHGDVTSAGSVVAVGVGLGFVTLCAWLLLPGPRWAALVVRVHPLRYAGHIVAKAMVAVAGFHSPPGIASYVSGAGGVLLEGIIIPGCILVSWPAAMVVSALKMVSNAVMMINHFNKPAWIAWACAARIEALALATCLVCNAYLHMRVAREAAARERSGGSALLAARGPSGSKKVD</sequence>
<feature type="transmembrane region" description="Helical" evidence="2">
    <location>
        <begin position="486"/>
        <end position="507"/>
    </location>
</feature>
<feature type="transmembrane region" description="Helical" evidence="2">
    <location>
        <begin position="528"/>
        <end position="552"/>
    </location>
</feature>
<protein>
    <submittedName>
        <fullName evidence="3">Uncharacterized protein</fullName>
    </submittedName>
</protein>
<name>A0A835Y2M9_9CHLO</name>
<evidence type="ECO:0000256" key="1">
    <source>
        <dbReference type="SAM" id="MobiDB-lite"/>
    </source>
</evidence>
<dbReference type="Proteomes" id="UP000612055">
    <property type="component" value="Unassembled WGS sequence"/>
</dbReference>
<accession>A0A835Y2M9</accession>
<feature type="transmembrane region" description="Helical" evidence="2">
    <location>
        <begin position="417"/>
        <end position="438"/>
    </location>
</feature>
<reference evidence="3" key="1">
    <citation type="journal article" date="2020" name="bioRxiv">
        <title>Comparative genomics of Chlamydomonas.</title>
        <authorList>
            <person name="Craig R.J."/>
            <person name="Hasan A.R."/>
            <person name="Ness R.W."/>
            <person name="Keightley P.D."/>
        </authorList>
    </citation>
    <scope>NUCLEOTIDE SEQUENCE</scope>
    <source>
        <strain evidence="3">CCAP 11/70</strain>
    </source>
</reference>
<comment type="caution">
    <text evidence="3">The sequence shown here is derived from an EMBL/GenBank/DDBJ whole genome shotgun (WGS) entry which is preliminary data.</text>
</comment>
<dbReference type="AlphaFoldDB" id="A0A835Y2M9"/>
<feature type="region of interest" description="Disordered" evidence="1">
    <location>
        <begin position="325"/>
        <end position="350"/>
    </location>
</feature>
<evidence type="ECO:0000313" key="4">
    <source>
        <dbReference type="Proteomes" id="UP000612055"/>
    </source>
</evidence>